<organism evidence="2 3">
    <name type="scientific">Pseudomonas cuatrocienegasensis</name>
    <dbReference type="NCBI Taxonomy" id="543360"/>
    <lineage>
        <taxon>Bacteria</taxon>
        <taxon>Pseudomonadati</taxon>
        <taxon>Pseudomonadota</taxon>
        <taxon>Gammaproteobacteria</taxon>
        <taxon>Pseudomonadales</taxon>
        <taxon>Pseudomonadaceae</taxon>
        <taxon>Pseudomonas</taxon>
    </lineage>
</organism>
<reference evidence="2 3" key="1">
    <citation type="submission" date="2016-10" db="EMBL/GenBank/DDBJ databases">
        <authorList>
            <person name="Varghese N."/>
            <person name="Submissions S."/>
        </authorList>
    </citation>
    <scope>NUCLEOTIDE SEQUENCE [LARGE SCALE GENOMIC DNA]</scope>
    <source>
        <strain evidence="2 3">CIP 109853</strain>
    </source>
</reference>
<dbReference type="SUPFAM" id="SSF81901">
    <property type="entry name" value="HCP-like"/>
    <property type="match status" value="1"/>
</dbReference>
<dbReference type="EMBL" id="FOFP01000008">
    <property type="protein sequence ID" value="SEQ67780.1"/>
    <property type="molecule type" value="Genomic_DNA"/>
</dbReference>
<name>A0ABY1BEQ0_9PSED</name>
<protein>
    <recommendedName>
        <fullName evidence="4">Tetratricopeptide repeat-containing protein</fullName>
    </recommendedName>
</protein>
<evidence type="ECO:0008006" key="4">
    <source>
        <dbReference type="Google" id="ProtNLM"/>
    </source>
</evidence>
<proteinExistence type="predicted"/>
<feature type="signal peptide" evidence="1">
    <location>
        <begin position="1"/>
        <end position="19"/>
    </location>
</feature>
<accession>A0ABY1BEQ0</accession>
<comment type="caution">
    <text evidence="2">The sequence shown here is derived from an EMBL/GenBank/DDBJ whole genome shotgun (WGS) entry which is preliminary data.</text>
</comment>
<gene>
    <name evidence="2" type="ORF">SAMN05216600_108164</name>
</gene>
<evidence type="ECO:0000313" key="3">
    <source>
        <dbReference type="Proteomes" id="UP000198512"/>
    </source>
</evidence>
<sequence length="366" mass="40777">MMPRLLLVWLLCVSAQVQAADQVVEPAVFRALNTAQEAQQKGDYAAARRALEGAKAREGSLEQALVWRSQAYLHWAQGQNAQAVELLGNAIASGKLDDELLANEQLNLARLNLAERRYGEVVRLLAPQQAKADEEQLQMLVQAYQGLGQPAKALPLAERYVQANPKAADSWLQFLVGMNAELKRYSAAERWQRQLLVRQADTPAAWRQLAALQQLAGEPDKALATLRTAYGKGVRFSESELDNLVLLASAAEQPWQGAKLLNGMFEQGVLARTPAREERLGLLWWQARERSAAARIYRALATRSGSSKHWLSLAQLELEQAHWQAGLDALAQAERAGADRGKVRSWRNWAESELSFEREKRLASRS</sequence>
<keyword evidence="3" id="KW-1185">Reference proteome</keyword>
<feature type="chain" id="PRO_5046957021" description="Tetratricopeptide repeat-containing protein" evidence="1">
    <location>
        <begin position="20"/>
        <end position="366"/>
    </location>
</feature>
<dbReference type="Proteomes" id="UP000198512">
    <property type="component" value="Unassembled WGS sequence"/>
</dbReference>
<evidence type="ECO:0000256" key="1">
    <source>
        <dbReference type="SAM" id="SignalP"/>
    </source>
</evidence>
<evidence type="ECO:0000313" key="2">
    <source>
        <dbReference type="EMBL" id="SEQ67780.1"/>
    </source>
</evidence>
<dbReference type="InterPro" id="IPR011990">
    <property type="entry name" value="TPR-like_helical_dom_sf"/>
</dbReference>
<keyword evidence="1" id="KW-0732">Signal</keyword>
<dbReference type="Gene3D" id="1.25.40.10">
    <property type="entry name" value="Tetratricopeptide repeat domain"/>
    <property type="match status" value="1"/>
</dbReference>